<reference evidence="1" key="1">
    <citation type="submission" date="2023-05" db="EMBL/GenBank/DDBJ databases">
        <authorList>
            <consortium name="ELIXIR-Norway"/>
        </authorList>
    </citation>
    <scope>NUCLEOTIDE SEQUENCE</scope>
</reference>
<accession>A0ACB0EY53</accession>
<evidence type="ECO:0000313" key="2">
    <source>
        <dbReference type="Proteomes" id="UP001162501"/>
    </source>
</evidence>
<dbReference type="Proteomes" id="UP001162501">
    <property type="component" value="Chromosome 28"/>
</dbReference>
<gene>
    <name evidence="1" type="ORF">MRATA1EN3_LOCUS16109</name>
</gene>
<evidence type="ECO:0000313" key="1">
    <source>
        <dbReference type="EMBL" id="CAI9704896.1"/>
    </source>
</evidence>
<sequence length="109" mass="11750">MTEPPATRDAVGGQARAWLSPRGRLFLSVFRGACDWGPRCGRPTGKWSAGFFLPLTWPPGALLWAWPGLGALSGRDTLDSGLAGRATNACFLVLRGLGLRYHCHETAQN</sequence>
<dbReference type="EMBL" id="OX596112">
    <property type="protein sequence ID" value="CAI9704896.1"/>
    <property type="molecule type" value="Genomic_DNA"/>
</dbReference>
<protein>
    <submittedName>
        <fullName evidence="1">Uncharacterized protein</fullName>
    </submittedName>
</protein>
<organism evidence="1 2">
    <name type="scientific">Rangifer tarandus platyrhynchus</name>
    <name type="common">Svalbard reindeer</name>
    <dbReference type="NCBI Taxonomy" id="3082113"/>
    <lineage>
        <taxon>Eukaryota</taxon>
        <taxon>Metazoa</taxon>
        <taxon>Chordata</taxon>
        <taxon>Craniata</taxon>
        <taxon>Vertebrata</taxon>
        <taxon>Euteleostomi</taxon>
        <taxon>Mammalia</taxon>
        <taxon>Eutheria</taxon>
        <taxon>Laurasiatheria</taxon>
        <taxon>Artiodactyla</taxon>
        <taxon>Ruminantia</taxon>
        <taxon>Pecora</taxon>
        <taxon>Cervidae</taxon>
        <taxon>Odocoileinae</taxon>
        <taxon>Rangifer</taxon>
    </lineage>
</organism>
<name>A0ACB0EY53_RANTA</name>
<proteinExistence type="predicted"/>